<evidence type="ECO:0000256" key="1">
    <source>
        <dbReference type="SAM" id="MobiDB-lite"/>
    </source>
</evidence>
<comment type="caution">
    <text evidence="2">The sequence shown here is derived from an EMBL/GenBank/DDBJ whole genome shotgun (WGS) entry which is preliminary data.</text>
</comment>
<accession>A0A401Z392</accession>
<reference evidence="2 3" key="1">
    <citation type="submission" date="2018-12" db="EMBL/GenBank/DDBJ databases">
        <title>Draft genome sequence of Embleya hyalina NBRC 13850T.</title>
        <authorList>
            <person name="Komaki H."/>
            <person name="Hosoyama A."/>
            <person name="Kimura A."/>
            <person name="Ichikawa N."/>
            <person name="Tamura T."/>
        </authorList>
    </citation>
    <scope>NUCLEOTIDE SEQUENCE [LARGE SCALE GENOMIC DNA]</scope>
    <source>
        <strain evidence="2 3">NBRC 13850</strain>
    </source>
</reference>
<dbReference type="EMBL" id="BIFH01000048">
    <property type="protein sequence ID" value="GCE01355.1"/>
    <property type="molecule type" value="Genomic_DNA"/>
</dbReference>
<organism evidence="2 3">
    <name type="scientific">Embleya hyalina</name>
    <dbReference type="NCBI Taxonomy" id="516124"/>
    <lineage>
        <taxon>Bacteria</taxon>
        <taxon>Bacillati</taxon>
        <taxon>Actinomycetota</taxon>
        <taxon>Actinomycetes</taxon>
        <taxon>Kitasatosporales</taxon>
        <taxon>Streptomycetaceae</taxon>
        <taxon>Embleya</taxon>
    </lineage>
</organism>
<protein>
    <submittedName>
        <fullName evidence="2">Uncharacterized protein</fullName>
    </submittedName>
</protein>
<feature type="compositionally biased region" description="Basic and acidic residues" evidence="1">
    <location>
        <begin position="44"/>
        <end position="55"/>
    </location>
</feature>
<keyword evidence="3" id="KW-1185">Reference proteome</keyword>
<evidence type="ECO:0000313" key="2">
    <source>
        <dbReference type="EMBL" id="GCE01355.1"/>
    </source>
</evidence>
<name>A0A401Z392_9ACTN</name>
<dbReference type="Proteomes" id="UP000286931">
    <property type="component" value="Unassembled WGS sequence"/>
</dbReference>
<feature type="region of interest" description="Disordered" evidence="1">
    <location>
        <begin position="1"/>
        <end position="55"/>
    </location>
</feature>
<sequence>MAEVGRNGNGGTAGADPGAERHGSGPPWTRAVDSGRGTGTDNELPGRGRTEILAR</sequence>
<dbReference type="AlphaFoldDB" id="A0A401Z392"/>
<gene>
    <name evidence="2" type="ORF">EHYA_09121</name>
</gene>
<evidence type="ECO:0000313" key="3">
    <source>
        <dbReference type="Proteomes" id="UP000286931"/>
    </source>
</evidence>
<proteinExistence type="predicted"/>